<keyword evidence="1" id="KW-0732">Signal</keyword>
<dbReference type="EMBL" id="BLLF01002837">
    <property type="protein sequence ID" value="GFH25518.1"/>
    <property type="molecule type" value="Genomic_DNA"/>
</dbReference>
<dbReference type="AlphaFoldDB" id="A0A6A0A270"/>
<evidence type="ECO:0000256" key="1">
    <source>
        <dbReference type="SAM" id="SignalP"/>
    </source>
</evidence>
<comment type="caution">
    <text evidence="2">The sequence shown here is derived from an EMBL/GenBank/DDBJ whole genome shotgun (WGS) entry which is preliminary data.</text>
</comment>
<feature type="chain" id="PRO_5025422770" evidence="1">
    <location>
        <begin position="25"/>
        <end position="255"/>
    </location>
</feature>
<proteinExistence type="predicted"/>
<reference evidence="2 3" key="1">
    <citation type="submission" date="2020-02" db="EMBL/GenBank/DDBJ databases">
        <title>Draft genome sequence of Haematococcus lacustris strain NIES-144.</title>
        <authorList>
            <person name="Morimoto D."/>
            <person name="Nakagawa S."/>
            <person name="Yoshida T."/>
            <person name="Sawayama S."/>
        </authorList>
    </citation>
    <scope>NUCLEOTIDE SEQUENCE [LARGE SCALE GENOMIC DNA]</scope>
    <source>
        <strain evidence="2 3">NIES-144</strain>
    </source>
</reference>
<protein>
    <submittedName>
        <fullName evidence="2">Uncharacterized protein</fullName>
    </submittedName>
</protein>
<name>A0A6A0A270_HAELA</name>
<gene>
    <name evidence="2" type="ORF">HaLaN_23497</name>
</gene>
<evidence type="ECO:0000313" key="3">
    <source>
        <dbReference type="Proteomes" id="UP000485058"/>
    </source>
</evidence>
<organism evidence="2 3">
    <name type="scientific">Haematococcus lacustris</name>
    <name type="common">Green alga</name>
    <name type="synonym">Haematococcus pluvialis</name>
    <dbReference type="NCBI Taxonomy" id="44745"/>
    <lineage>
        <taxon>Eukaryota</taxon>
        <taxon>Viridiplantae</taxon>
        <taxon>Chlorophyta</taxon>
        <taxon>core chlorophytes</taxon>
        <taxon>Chlorophyceae</taxon>
        <taxon>CS clade</taxon>
        <taxon>Chlamydomonadales</taxon>
        <taxon>Haematococcaceae</taxon>
        <taxon>Haematococcus</taxon>
    </lineage>
</organism>
<evidence type="ECO:0000313" key="2">
    <source>
        <dbReference type="EMBL" id="GFH25518.1"/>
    </source>
</evidence>
<accession>A0A6A0A270</accession>
<feature type="signal peptide" evidence="1">
    <location>
        <begin position="1"/>
        <end position="24"/>
    </location>
</feature>
<sequence>MHEAFTRQFVLLALYLSWLPLDVAEHLLSEMVTTGVARRVGVRITWQLGLRPGWETWGPCCGLVVDWCKRLGVDAVSAFVAFNLSDQQLKWVGDRFGHKDGGNMNVGRVVFNLGGGDVVKLRCGDEELAPPGPSPLPLPLFPLIWHDWVTLRDNLPRCRFRGGEGTAEFWKEKAGREAANLPPTPRDKQLQAGVVAAGRAGREAWKEKAGREAANLPPTPRDKQLQAGLVAGALAVERKRKTASALLGYLDNMRS</sequence>
<dbReference type="Proteomes" id="UP000485058">
    <property type="component" value="Unassembled WGS sequence"/>
</dbReference>
<keyword evidence="3" id="KW-1185">Reference proteome</keyword>